<reference evidence="3" key="1">
    <citation type="submission" date="2020-10" db="EMBL/GenBank/DDBJ databases">
        <authorList>
            <person name="Castelo-Branco R."/>
            <person name="Eusebio N."/>
            <person name="Adriana R."/>
            <person name="Vieira A."/>
            <person name="Brugerolle De Fraissinette N."/>
            <person name="Rezende De Castro R."/>
            <person name="Schneider M.P."/>
            <person name="Vasconcelos V."/>
            <person name="Leao P.N."/>
        </authorList>
    </citation>
    <scope>NUCLEOTIDE SEQUENCE</scope>
    <source>
        <strain evidence="3">LEGE 11467</strain>
    </source>
</reference>
<sequence>MSLFTLLFLWLQGVNLGRRSYQFIIQFGDVLGVQTGSIVRYRGVAVGKVTAVVPGSEGVDVTVEISSPDMVLPRDVTIEANQGGLISESTVDMTPIPTFPDDGALNIDNVAGPMSPDCNSNIIICENDRLPGEMGVSFSQLARSSIAFTKAFSNPEFVAKLATLTENSATAAAGVAELTEDLSVLSNTLEQELGVLSDYAIATTDTVGSAANQLSLTANEISRLALSVNSLVDDNRTSLVSTLDNIDRLGQELRLAAGNLTPLFDSAGQTLERAGQTFDRAGQTFDSAGQTLARVEGELNNFDSAAIVGNLEEITNNAIVLSQNAAIASNNLRQASEVVNDPTNIVLLEETLDSARATFQNVRKITSDLDDLTGDPAFRDNIRRLVNGLSGLVSSTEQLQQQVRTAQTLEPLETSITQIESATSQSNPNANLKKRPIVDRDLDTPLERSSSLKKYRESNRDTEN</sequence>
<feature type="compositionally biased region" description="Basic and acidic residues" evidence="1">
    <location>
        <begin position="436"/>
        <end position="446"/>
    </location>
</feature>
<dbReference type="PANTHER" id="PTHR34675">
    <property type="entry name" value="PROTEIN TRIGALACTOSYLDIACYLGLYCEROL 2, CHLOROPLASTIC"/>
    <property type="match status" value="1"/>
</dbReference>
<feature type="region of interest" description="Disordered" evidence="1">
    <location>
        <begin position="421"/>
        <end position="464"/>
    </location>
</feature>
<dbReference type="Proteomes" id="UP000621799">
    <property type="component" value="Unassembled WGS sequence"/>
</dbReference>
<accession>A0A928Z8F3</accession>
<evidence type="ECO:0000313" key="4">
    <source>
        <dbReference type="Proteomes" id="UP000621799"/>
    </source>
</evidence>
<evidence type="ECO:0000313" key="3">
    <source>
        <dbReference type="EMBL" id="MBE9040464.1"/>
    </source>
</evidence>
<dbReference type="Pfam" id="PF02470">
    <property type="entry name" value="MlaD"/>
    <property type="match status" value="1"/>
</dbReference>
<protein>
    <submittedName>
        <fullName evidence="3">MCE family protein</fullName>
    </submittedName>
</protein>
<dbReference type="PANTHER" id="PTHR34675:SF1">
    <property type="entry name" value="PROTEIN TRIGALACTOSYLDIACYLGLYCEROL 2, CHLOROPLASTIC"/>
    <property type="match status" value="1"/>
</dbReference>
<dbReference type="EMBL" id="JADEXN010000086">
    <property type="protein sequence ID" value="MBE9040464.1"/>
    <property type="molecule type" value="Genomic_DNA"/>
</dbReference>
<evidence type="ECO:0000256" key="1">
    <source>
        <dbReference type="SAM" id="MobiDB-lite"/>
    </source>
</evidence>
<proteinExistence type="predicted"/>
<dbReference type="InterPro" id="IPR003399">
    <property type="entry name" value="Mce/MlaD"/>
</dbReference>
<keyword evidence="4" id="KW-1185">Reference proteome</keyword>
<feature type="compositionally biased region" description="Basic and acidic residues" evidence="1">
    <location>
        <begin position="454"/>
        <end position="464"/>
    </location>
</feature>
<organism evidence="3 4">
    <name type="scientific">Zarconia navalis LEGE 11467</name>
    <dbReference type="NCBI Taxonomy" id="1828826"/>
    <lineage>
        <taxon>Bacteria</taxon>
        <taxon>Bacillati</taxon>
        <taxon>Cyanobacteriota</taxon>
        <taxon>Cyanophyceae</taxon>
        <taxon>Oscillatoriophycideae</taxon>
        <taxon>Oscillatoriales</taxon>
        <taxon>Oscillatoriales incertae sedis</taxon>
        <taxon>Zarconia</taxon>
        <taxon>Zarconia navalis</taxon>
    </lineage>
</organism>
<feature type="compositionally biased region" description="Polar residues" evidence="1">
    <location>
        <begin position="421"/>
        <end position="430"/>
    </location>
</feature>
<feature type="domain" description="Mce/MlaD" evidence="2">
    <location>
        <begin position="20"/>
        <end position="95"/>
    </location>
</feature>
<dbReference type="InterPro" id="IPR039342">
    <property type="entry name" value="TGD2-like"/>
</dbReference>
<dbReference type="AlphaFoldDB" id="A0A928Z8F3"/>
<gene>
    <name evidence="3" type="ORF">IQ235_06630</name>
</gene>
<comment type="caution">
    <text evidence="3">The sequence shown here is derived from an EMBL/GenBank/DDBJ whole genome shotgun (WGS) entry which is preliminary data.</text>
</comment>
<name>A0A928Z8F3_9CYAN</name>
<evidence type="ECO:0000259" key="2">
    <source>
        <dbReference type="Pfam" id="PF02470"/>
    </source>
</evidence>